<gene>
    <name evidence="1" type="ORF">SAMN04488082_10664</name>
</gene>
<keyword evidence="2" id="KW-1185">Reference proteome</keyword>
<dbReference type="RefSeq" id="WP_177193079.1">
    <property type="nucleotide sequence ID" value="NZ_FORX01000006.1"/>
</dbReference>
<organism evidence="1 2">
    <name type="scientific">Desulfomicrobium apsheronum</name>
    <dbReference type="NCBI Taxonomy" id="52560"/>
    <lineage>
        <taxon>Bacteria</taxon>
        <taxon>Pseudomonadati</taxon>
        <taxon>Thermodesulfobacteriota</taxon>
        <taxon>Desulfovibrionia</taxon>
        <taxon>Desulfovibrionales</taxon>
        <taxon>Desulfomicrobiaceae</taxon>
        <taxon>Desulfomicrobium</taxon>
    </lineage>
</organism>
<proteinExistence type="predicted"/>
<accession>A0A1I3TRF6</accession>
<protein>
    <submittedName>
        <fullName evidence="1">Uncharacterized protein</fullName>
    </submittedName>
</protein>
<dbReference type="Proteomes" id="UP000198635">
    <property type="component" value="Unassembled WGS sequence"/>
</dbReference>
<sequence>MNRSVRKQPRILLISAKHYLMAELICGCQARGLEHAHRMATICANMNRLFGTPA</sequence>
<evidence type="ECO:0000313" key="1">
    <source>
        <dbReference type="EMBL" id="SFJ73190.1"/>
    </source>
</evidence>
<name>A0A1I3TRF6_9BACT</name>
<dbReference type="AlphaFoldDB" id="A0A1I3TRF6"/>
<evidence type="ECO:0000313" key="2">
    <source>
        <dbReference type="Proteomes" id="UP000198635"/>
    </source>
</evidence>
<reference evidence="2" key="1">
    <citation type="submission" date="2016-10" db="EMBL/GenBank/DDBJ databases">
        <authorList>
            <person name="Varghese N."/>
            <person name="Submissions S."/>
        </authorList>
    </citation>
    <scope>NUCLEOTIDE SEQUENCE [LARGE SCALE GENOMIC DNA]</scope>
    <source>
        <strain evidence="2">DSM 5918</strain>
    </source>
</reference>
<dbReference type="EMBL" id="FORX01000006">
    <property type="protein sequence ID" value="SFJ73190.1"/>
    <property type="molecule type" value="Genomic_DNA"/>
</dbReference>
<dbReference type="STRING" id="52560.SAMN04488082_10664"/>